<evidence type="ECO:0000313" key="18">
    <source>
        <dbReference type="Proteomes" id="UP000516437"/>
    </source>
</evidence>
<dbReference type="EC" id="2.3.2.27" evidence="14"/>
<reference evidence="17 18" key="1">
    <citation type="journal article" date="2019" name="Plant Biotechnol. J.">
        <title>The red bayberry genome and genetic basis of sex determination.</title>
        <authorList>
            <person name="Jia H.M."/>
            <person name="Jia H.J."/>
            <person name="Cai Q.L."/>
            <person name="Wang Y."/>
            <person name="Zhao H.B."/>
            <person name="Yang W.F."/>
            <person name="Wang G.Y."/>
            <person name="Li Y.H."/>
            <person name="Zhan D.L."/>
            <person name="Shen Y.T."/>
            <person name="Niu Q.F."/>
            <person name="Chang L."/>
            <person name="Qiu J."/>
            <person name="Zhao L."/>
            <person name="Xie H.B."/>
            <person name="Fu W.Y."/>
            <person name="Jin J."/>
            <person name="Li X.W."/>
            <person name="Jiao Y."/>
            <person name="Zhou C.C."/>
            <person name="Tu T."/>
            <person name="Chai C.Y."/>
            <person name="Gao J.L."/>
            <person name="Fan L.J."/>
            <person name="van de Weg E."/>
            <person name="Wang J.Y."/>
            <person name="Gao Z.S."/>
        </authorList>
    </citation>
    <scope>NUCLEOTIDE SEQUENCE [LARGE SCALE GENOMIC DNA]</scope>
    <source>
        <tissue evidence="17">Leaves</tissue>
    </source>
</reference>
<gene>
    <name evidence="17" type="ORF">CJ030_MR1G001682</name>
</gene>
<comment type="catalytic activity">
    <reaction evidence="1 14">
        <text>S-ubiquitinyl-[E2 ubiquitin-conjugating enzyme]-L-cysteine + [acceptor protein]-L-lysine = [E2 ubiquitin-conjugating enzyme]-L-cysteine + N(6)-ubiquitinyl-[acceptor protein]-L-lysine.</text>
        <dbReference type="EC" id="2.3.2.27"/>
    </reaction>
</comment>
<evidence type="ECO:0000256" key="14">
    <source>
        <dbReference type="RuleBase" id="RU365038"/>
    </source>
</evidence>
<evidence type="ECO:0000256" key="2">
    <source>
        <dbReference type="ARBA" id="ARBA00004123"/>
    </source>
</evidence>
<evidence type="ECO:0000256" key="9">
    <source>
        <dbReference type="ARBA" id="ARBA00022833"/>
    </source>
</evidence>
<evidence type="ECO:0000256" key="8">
    <source>
        <dbReference type="ARBA" id="ARBA00022786"/>
    </source>
</evidence>
<keyword evidence="18" id="KW-1185">Reference proteome</keyword>
<dbReference type="Gene3D" id="3.30.40.10">
    <property type="entry name" value="Zinc/RING finger domain, C3HC4 (zinc finger)"/>
    <property type="match status" value="1"/>
</dbReference>
<keyword evidence="7 13" id="KW-0863">Zinc-finger</keyword>
<evidence type="ECO:0000256" key="13">
    <source>
        <dbReference type="PROSITE-ProRule" id="PRU00175"/>
    </source>
</evidence>
<dbReference type="InterPro" id="IPR001841">
    <property type="entry name" value="Znf_RING"/>
</dbReference>
<comment type="similarity">
    <text evidence="4 14">Belongs to the BRE1 family.</text>
</comment>
<evidence type="ECO:0000256" key="1">
    <source>
        <dbReference type="ARBA" id="ARBA00000900"/>
    </source>
</evidence>
<dbReference type="SUPFAM" id="SSF57850">
    <property type="entry name" value="RING/U-box"/>
    <property type="match status" value="1"/>
</dbReference>
<comment type="subcellular location">
    <subcellularLocation>
        <location evidence="2 14">Nucleus</location>
    </subcellularLocation>
</comment>
<evidence type="ECO:0000256" key="7">
    <source>
        <dbReference type="ARBA" id="ARBA00022771"/>
    </source>
</evidence>
<evidence type="ECO:0000256" key="12">
    <source>
        <dbReference type="ARBA" id="ARBA00023242"/>
    </source>
</evidence>
<evidence type="ECO:0000259" key="16">
    <source>
        <dbReference type="PROSITE" id="PS50089"/>
    </source>
</evidence>
<dbReference type="InterPro" id="IPR013956">
    <property type="entry name" value="E3_ubiquit_lig_Bre1"/>
</dbReference>
<feature type="coiled-coil region" evidence="15">
    <location>
        <begin position="492"/>
        <end position="533"/>
    </location>
</feature>
<evidence type="ECO:0000256" key="5">
    <source>
        <dbReference type="ARBA" id="ARBA00022679"/>
    </source>
</evidence>
<comment type="pathway">
    <text evidence="3 14">Protein modification; protein ubiquitination.</text>
</comment>
<evidence type="ECO:0000256" key="3">
    <source>
        <dbReference type="ARBA" id="ARBA00004906"/>
    </source>
</evidence>
<dbReference type="InterPro" id="IPR018957">
    <property type="entry name" value="Znf_C3HC4_RING-type"/>
</dbReference>
<protein>
    <recommendedName>
        <fullName evidence="14">E3 ubiquitin protein ligase</fullName>
        <ecNumber evidence="14">2.3.2.27</ecNumber>
    </recommendedName>
</protein>
<dbReference type="OrthoDB" id="10266039at2759"/>
<evidence type="ECO:0000256" key="6">
    <source>
        <dbReference type="ARBA" id="ARBA00022723"/>
    </source>
</evidence>
<keyword evidence="10 14" id="KW-0156">Chromatin regulator</keyword>
<dbReference type="AlphaFoldDB" id="A0A6A1WVU5"/>
<evidence type="ECO:0000256" key="10">
    <source>
        <dbReference type="ARBA" id="ARBA00022853"/>
    </source>
</evidence>
<dbReference type="PROSITE" id="PS00518">
    <property type="entry name" value="ZF_RING_1"/>
    <property type="match status" value="1"/>
</dbReference>
<dbReference type="GO" id="GO:0006325">
    <property type="term" value="P:chromatin organization"/>
    <property type="evidence" value="ECO:0007669"/>
    <property type="project" value="UniProtKB-KW"/>
</dbReference>
<dbReference type="Proteomes" id="UP000516437">
    <property type="component" value="Chromosome 1"/>
</dbReference>
<dbReference type="SMART" id="SM00184">
    <property type="entry name" value="RING"/>
    <property type="match status" value="1"/>
</dbReference>
<comment type="caution">
    <text evidence="17">The sequence shown here is derived from an EMBL/GenBank/DDBJ whole genome shotgun (WGS) entry which is preliminary data.</text>
</comment>
<accession>A0A6A1WVU5</accession>
<sequence>MKVSGKSNGSSYTFVQADAAVLQHQNQKLLQQIDVQKHELHDLEARIKELKDKQSSYDDMLIVVNQLWNQLVDDLILLGLRAGVGQIAFEYLDRADNCRGSVPSCPAEEIFLCRLLQKDSIQANGNDGIIKYVEEALALLHSSTTWFLKLLEDTINDQRAKTKSIALALHGKLSSEDAIIQLSKIDDMMKEEAEKLGKGINVLHLKHKEYIESIQTYVSSHLMDESEIKRLAGELDESMAELEESRRKLVNLQMQKDVVSAIPVPTHATANGNLSPEKPSDRTMGLRELKDSVDEQRPLVIRREKEVVAKIDSTDAVRNAIDNAESRIEELELQLQKCVIEKNDLEVKMEEALQDAGRKDIKSEFRVMASALSKEMGMMEAQLKRWKEAAHEALSLREEAQLLKAQLHSKTNEKQRVADKCAEQMVEINSLKALIEQLQKEKLELQIFLDMYGQESSDSRDLMEIKESECRANSQAEVLRNALDEHSLELRVKAANEAEAACQQRLSAAEAEISHLRVELDASERDVLELTEAIRSKDVEAETYIAEIETIGQAYEDMQTQNQHLLQQVTERDDYNLKLVSESVKTKQAQSVLLSEKQALAKQLQQINASVESLKMRISHSEEQMETFLTEAIRSTQEERHLAVNLETAKWELADAEKELKWLKAAVASSEKEYEQIERDRDDLQSDFEMKVGIVLSRSSRKKLEEELMELNTKVAEMTSEAGEAAIQKLQDEIKSCKSILKCSVCSDRPKEVVIVKCYHLFCNPCIQKNLEIRHRKCPACGNAFGQNDDRFVKI</sequence>
<organism evidence="17 18">
    <name type="scientific">Morella rubra</name>
    <name type="common">Chinese bayberry</name>
    <dbReference type="NCBI Taxonomy" id="262757"/>
    <lineage>
        <taxon>Eukaryota</taxon>
        <taxon>Viridiplantae</taxon>
        <taxon>Streptophyta</taxon>
        <taxon>Embryophyta</taxon>
        <taxon>Tracheophyta</taxon>
        <taxon>Spermatophyta</taxon>
        <taxon>Magnoliopsida</taxon>
        <taxon>eudicotyledons</taxon>
        <taxon>Gunneridae</taxon>
        <taxon>Pentapetalae</taxon>
        <taxon>rosids</taxon>
        <taxon>fabids</taxon>
        <taxon>Fagales</taxon>
        <taxon>Myricaceae</taxon>
        <taxon>Morella</taxon>
    </lineage>
</organism>
<dbReference type="PANTHER" id="PTHR23163">
    <property type="entry name" value="RING FINGER PROTEIN-RELATED"/>
    <property type="match status" value="1"/>
</dbReference>
<dbReference type="GO" id="GO:0005634">
    <property type="term" value="C:nucleus"/>
    <property type="evidence" value="ECO:0007669"/>
    <property type="project" value="UniProtKB-SubCell"/>
</dbReference>
<evidence type="ECO:0000256" key="4">
    <source>
        <dbReference type="ARBA" id="ARBA00005555"/>
    </source>
</evidence>
<name>A0A6A1WVU5_9ROSI</name>
<dbReference type="PROSITE" id="PS50089">
    <property type="entry name" value="ZF_RING_2"/>
    <property type="match status" value="1"/>
</dbReference>
<evidence type="ECO:0000256" key="15">
    <source>
        <dbReference type="SAM" id="Coils"/>
    </source>
</evidence>
<dbReference type="EMBL" id="RXIC02000019">
    <property type="protein sequence ID" value="KAB1227848.1"/>
    <property type="molecule type" value="Genomic_DNA"/>
</dbReference>
<proteinExistence type="inferred from homology"/>
<evidence type="ECO:0000313" key="17">
    <source>
        <dbReference type="EMBL" id="KAB1227848.1"/>
    </source>
</evidence>
<dbReference type="GO" id="GO:0061630">
    <property type="term" value="F:ubiquitin protein ligase activity"/>
    <property type="evidence" value="ECO:0007669"/>
    <property type="project" value="UniProtKB-EC"/>
</dbReference>
<dbReference type="PANTHER" id="PTHR23163:SF8">
    <property type="entry name" value="E3 UBIQUITIN-PROTEIN LIGASE BRE1-LIKE 2"/>
    <property type="match status" value="1"/>
</dbReference>
<keyword evidence="6 14" id="KW-0479">Metal-binding</keyword>
<dbReference type="InterPro" id="IPR013083">
    <property type="entry name" value="Znf_RING/FYVE/PHD"/>
</dbReference>
<dbReference type="GO" id="GO:0033503">
    <property type="term" value="C:HULC complex"/>
    <property type="evidence" value="ECO:0007669"/>
    <property type="project" value="TreeGrafter"/>
</dbReference>
<feature type="coiled-coil region" evidence="15">
    <location>
        <begin position="314"/>
        <end position="448"/>
    </location>
</feature>
<keyword evidence="12 14" id="KW-0539">Nucleus</keyword>
<dbReference type="CDD" id="cd16499">
    <property type="entry name" value="RING-HC_Bre1-like"/>
    <property type="match status" value="1"/>
</dbReference>
<keyword evidence="5 14" id="KW-0808">Transferase</keyword>
<keyword evidence="8 14" id="KW-0833">Ubl conjugation pathway</keyword>
<dbReference type="UniPathway" id="UPA00143"/>
<feature type="coiled-coil region" evidence="15">
    <location>
        <begin position="597"/>
        <end position="721"/>
    </location>
</feature>
<keyword evidence="9 14" id="KW-0862">Zinc</keyword>
<keyword evidence="11 14" id="KW-0175">Coiled coil</keyword>
<dbReference type="InterPro" id="IPR017907">
    <property type="entry name" value="Znf_RING_CS"/>
</dbReference>
<dbReference type="GO" id="GO:0016567">
    <property type="term" value="P:protein ubiquitination"/>
    <property type="evidence" value="ECO:0007669"/>
    <property type="project" value="UniProtKB-UniRule"/>
</dbReference>
<dbReference type="GO" id="GO:0008270">
    <property type="term" value="F:zinc ion binding"/>
    <property type="evidence" value="ECO:0007669"/>
    <property type="project" value="UniProtKB-KW"/>
</dbReference>
<feature type="coiled-coil region" evidence="15">
    <location>
        <begin position="19"/>
        <end position="60"/>
    </location>
</feature>
<feature type="coiled-coil region" evidence="15">
    <location>
        <begin position="228"/>
        <end position="255"/>
    </location>
</feature>
<feature type="domain" description="RING-type" evidence="16">
    <location>
        <begin position="743"/>
        <end position="781"/>
    </location>
</feature>
<dbReference type="Pfam" id="PF00097">
    <property type="entry name" value="zf-C3HC4"/>
    <property type="match status" value="1"/>
</dbReference>
<evidence type="ECO:0000256" key="11">
    <source>
        <dbReference type="ARBA" id="ARBA00023054"/>
    </source>
</evidence>